<reference evidence="1" key="1">
    <citation type="submission" date="2014-12" db="EMBL/GenBank/DDBJ databases">
        <title>Insight into the proteome of Arion vulgaris.</title>
        <authorList>
            <person name="Aradska J."/>
            <person name="Bulat T."/>
            <person name="Smidak R."/>
            <person name="Sarate P."/>
            <person name="Gangsoo J."/>
            <person name="Sialana F."/>
            <person name="Bilban M."/>
            <person name="Lubec G."/>
        </authorList>
    </citation>
    <scope>NUCLEOTIDE SEQUENCE</scope>
    <source>
        <tissue evidence="1">Skin</tissue>
    </source>
</reference>
<evidence type="ECO:0000313" key="1">
    <source>
        <dbReference type="EMBL" id="CEK77043.1"/>
    </source>
</evidence>
<sequence length="292" mass="33187">MSSVSRVASGLTFTKITRQTNNYNKVLSAINAKVYVPGGFPYEAFNGLGYIKPWSITRLVESSRAAAFNKPDDKNTGFLDASRLHDSYLFFIASTSTKIFPELYDMSVKKAPLELDIKLDYVGNRAYKLQTTISVQGASSPLCINNTQAVSVSKDTRTPLQLPEWWKEKYSSVKGEPLKISRLNVPENVTFTNHRLQAQASDTDAYMHVNWTSFVKYCYDAFVISEFQKNPEIVPQNLFRNMKHFSACYIKEASLGDNISIRYWQDPVVSNLYNFQVQKESDVICECSAEFF</sequence>
<evidence type="ECO:0000313" key="2">
    <source>
        <dbReference type="EMBL" id="CEK77045.1"/>
    </source>
</evidence>
<name>A0A0B7A8F3_9EUPU</name>
<proteinExistence type="predicted"/>
<dbReference type="SUPFAM" id="SSF54637">
    <property type="entry name" value="Thioesterase/thiol ester dehydrase-isomerase"/>
    <property type="match status" value="1"/>
</dbReference>
<dbReference type="EMBL" id="HACG01030178">
    <property type="protein sequence ID" value="CEK77043.1"/>
    <property type="molecule type" value="Transcribed_RNA"/>
</dbReference>
<dbReference type="PANTHER" id="PTHR34487">
    <property type="entry name" value="ACYL-ACP THIOESTERASE"/>
    <property type="match status" value="1"/>
</dbReference>
<accession>A0A0B7A8F3</accession>
<organism evidence="1">
    <name type="scientific">Arion vulgaris</name>
    <dbReference type="NCBI Taxonomy" id="1028688"/>
    <lineage>
        <taxon>Eukaryota</taxon>
        <taxon>Metazoa</taxon>
        <taxon>Spiralia</taxon>
        <taxon>Lophotrochozoa</taxon>
        <taxon>Mollusca</taxon>
        <taxon>Gastropoda</taxon>
        <taxon>Heterobranchia</taxon>
        <taxon>Euthyneura</taxon>
        <taxon>Panpulmonata</taxon>
        <taxon>Eupulmonata</taxon>
        <taxon>Stylommatophora</taxon>
        <taxon>Helicina</taxon>
        <taxon>Arionoidea</taxon>
        <taxon>Arionidae</taxon>
        <taxon>Arion</taxon>
    </lineage>
</organism>
<dbReference type="PANTHER" id="PTHR34487:SF1">
    <property type="entry name" value="ACYL-ACP THIOESTERASE"/>
    <property type="match status" value="1"/>
</dbReference>
<dbReference type="Gene3D" id="3.10.129.10">
    <property type="entry name" value="Hotdog Thioesterase"/>
    <property type="match status" value="2"/>
</dbReference>
<protein>
    <submittedName>
        <fullName evidence="1">Uncharacterized protein</fullName>
    </submittedName>
</protein>
<gene>
    <name evidence="1" type="primary">ORF102764</name>
    <name evidence="2" type="synonym">ORF102769</name>
</gene>
<dbReference type="InterPro" id="IPR029069">
    <property type="entry name" value="HotDog_dom_sf"/>
</dbReference>
<dbReference type="AlphaFoldDB" id="A0A0B7A8F3"/>
<dbReference type="EMBL" id="HACG01030180">
    <property type="protein sequence ID" value="CEK77045.1"/>
    <property type="molecule type" value="Transcribed_RNA"/>
</dbReference>